<evidence type="ECO:0000256" key="1">
    <source>
        <dbReference type="SAM" id="SignalP"/>
    </source>
</evidence>
<evidence type="ECO:0000313" key="3">
    <source>
        <dbReference type="Proteomes" id="UP000027466"/>
    </source>
</evidence>
<comment type="caution">
    <text evidence="2">The sequence shown here is derived from an EMBL/GenBank/DDBJ whole genome shotgun (WGS) entry which is preliminary data.</text>
</comment>
<keyword evidence="3" id="KW-1185">Reference proteome</keyword>
<proteinExistence type="predicted"/>
<dbReference type="AlphaFoldDB" id="A0A069PL03"/>
<keyword evidence="1" id="KW-0732">Signal</keyword>
<dbReference type="STRING" id="60547.GCA_000751215_06630"/>
<dbReference type="RefSeq" id="WP_051673024.1">
    <property type="nucleotide sequence ID" value="NZ_CADFFX010000024.1"/>
</dbReference>
<name>A0A069PL03_9BURK</name>
<reference evidence="2 3" key="1">
    <citation type="submission" date="2014-03" db="EMBL/GenBank/DDBJ databases">
        <title>Draft Genome Sequences of Four Burkholderia Strains.</title>
        <authorList>
            <person name="Liu X.Y."/>
            <person name="Li C.X."/>
            <person name="Xu J.H."/>
        </authorList>
    </citation>
    <scope>NUCLEOTIDE SEQUENCE [LARGE SCALE GENOMIC DNA]</scope>
    <source>
        <strain evidence="2 3">DSM 50014</strain>
    </source>
</reference>
<feature type="signal peptide" evidence="1">
    <location>
        <begin position="1"/>
        <end position="20"/>
    </location>
</feature>
<dbReference type="Proteomes" id="UP000027466">
    <property type="component" value="Unassembled WGS sequence"/>
</dbReference>
<accession>A0A069PL03</accession>
<dbReference type="EMBL" id="JFHC01000117">
    <property type="protein sequence ID" value="KDR37986.1"/>
    <property type="molecule type" value="Genomic_DNA"/>
</dbReference>
<feature type="chain" id="PRO_5007372351" evidence="1">
    <location>
        <begin position="21"/>
        <end position="105"/>
    </location>
</feature>
<organism evidence="2 3">
    <name type="scientific">Caballeronia glathei</name>
    <dbReference type="NCBI Taxonomy" id="60547"/>
    <lineage>
        <taxon>Bacteria</taxon>
        <taxon>Pseudomonadati</taxon>
        <taxon>Pseudomonadota</taxon>
        <taxon>Betaproteobacteria</taxon>
        <taxon>Burkholderiales</taxon>
        <taxon>Burkholderiaceae</taxon>
        <taxon>Caballeronia</taxon>
    </lineage>
</organism>
<gene>
    <name evidence="2" type="ORF">BG61_04745</name>
</gene>
<evidence type="ECO:0000313" key="2">
    <source>
        <dbReference type="EMBL" id="KDR37986.1"/>
    </source>
</evidence>
<sequence length="105" mass="10312">MKAMKQIMVAAALSAGLVTAAQAHMFVGVGIVGGPVFPVASTAQSAPPLPVYPQAIGRAPLPPDAPPPVFAEPVVSSYSALVGDAATAPGTGQGVNSVDSSNQSM</sequence>
<protein>
    <submittedName>
        <fullName evidence="2">Membrane protein</fullName>
    </submittedName>
</protein>